<keyword evidence="10" id="KW-1185">Reference proteome</keyword>
<evidence type="ECO:0000313" key="10">
    <source>
        <dbReference type="Proteomes" id="UP000322159"/>
    </source>
</evidence>
<dbReference type="Pfam" id="PF00528">
    <property type="entry name" value="BPD_transp_1"/>
    <property type="match status" value="1"/>
</dbReference>
<evidence type="ECO:0000256" key="1">
    <source>
        <dbReference type="ARBA" id="ARBA00004651"/>
    </source>
</evidence>
<proteinExistence type="inferred from homology"/>
<dbReference type="KEGG" id="lyk:FLP23_01075"/>
<evidence type="ECO:0000259" key="8">
    <source>
        <dbReference type="PROSITE" id="PS50928"/>
    </source>
</evidence>
<feature type="domain" description="ABC transmembrane type-1" evidence="8">
    <location>
        <begin position="91"/>
        <end position="286"/>
    </location>
</feature>
<dbReference type="GO" id="GO:0005886">
    <property type="term" value="C:plasma membrane"/>
    <property type="evidence" value="ECO:0007669"/>
    <property type="project" value="UniProtKB-SubCell"/>
</dbReference>
<dbReference type="InterPro" id="IPR000515">
    <property type="entry name" value="MetI-like"/>
</dbReference>
<evidence type="ECO:0000256" key="6">
    <source>
        <dbReference type="ARBA" id="ARBA00023136"/>
    </source>
</evidence>
<comment type="similarity">
    <text evidence="7">Belongs to the binding-protein-dependent transport system permease family.</text>
</comment>
<dbReference type="Proteomes" id="UP000322159">
    <property type="component" value="Chromosome"/>
</dbReference>
<dbReference type="OrthoDB" id="9794684at2"/>
<evidence type="ECO:0000313" key="9">
    <source>
        <dbReference type="EMBL" id="QEO10716.1"/>
    </source>
</evidence>
<keyword evidence="6 7" id="KW-0472">Membrane</keyword>
<feature type="transmembrane region" description="Helical" evidence="7">
    <location>
        <begin position="268"/>
        <end position="286"/>
    </location>
</feature>
<evidence type="ECO:0000256" key="4">
    <source>
        <dbReference type="ARBA" id="ARBA00022692"/>
    </source>
</evidence>
<dbReference type="InterPro" id="IPR035906">
    <property type="entry name" value="MetI-like_sf"/>
</dbReference>
<gene>
    <name evidence="9" type="ORF">FLP23_01075</name>
</gene>
<dbReference type="CDD" id="cd06261">
    <property type="entry name" value="TM_PBP2"/>
    <property type="match status" value="1"/>
</dbReference>
<dbReference type="GO" id="GO:0055085">
    <property type="term" value="P:transmembrane transport"/>
    <property type="evidence" value="ECO:0007669"/>
    <property type="project" value="InterPro"/>
</dbReference>
<dbReference type="Gene3D" id="1.10.3720.10">
    <property type="entry name" value="MetI-like"/>
    <property type="match status" value="1"/>
</dbReference>
<keyword evidence="3" id="KW-1003">Cell membrane</keyword>
<protein>
    <submittedName>
        <fullName evidence="9">Carbohydrate ABC transporter permease</fullName>
    </submittedName>
</protein>
<keyword evidence="2 7" id="KW-0813">Transport</keyword>
<sequence>MVATTQAVSPRRSARNNAKDPGHVGFDWRQPFVYVVALSAILVSVIPVLYVWISGFRTSADLNADPAGWPNPWSIANYVTVLSSTRFWGSLFSSTFVALLTTLGVVVIGIAAAFVLARYEFRGRQWLYTFFTAGLLFPVTVAALPLTILLRDIGLHGTFAGLIIPQIAFALPTTIIILVPFLRAIPKELEEAAALDGTSRIGFFWRIVMPLSVPGLVTVGVLAFIGSWNSYLLPLLLLTTGGIPQELWTLPLGVQQFSTQYSQDTGAVLAYTSLAMLPALIFFLGAERRIVGGLTGAVKG</sequence>
<comment type="subcellular location">
    <subcellularLocation>
        <location evidence="1 7">Cell membrane</location>
        <topology evidence="1 7">Multi-pass membrane protein</topology>
    </subcellularLocation>
</comment>
<keyword evidence="5 7" id="KW-1133">Transmembrane helix</keyword>
<reference evidence="9 10" key="1">
    <citation type="submission" date="2019-09" db="EMBL/GenBank/DDBJ databases">
        <title>Genome sequencing of strain KACC 19322.</title>
        <authorList>
            <person name="Heo J."/>
            <person name="Kim S.-J."/>
            <person name="Kim J.-S."/>
            <person name="Hong S.-B."/>
            <person name="Kwon S.-W."/>
        </authorList>
    </citation>
    <scope>NUCLEOTIDE SEQUENCE [LARGE SCALE GENOMIC DNA]</scope>
    <source>
        <strain evidence="9 10">KACC 19322</strain>
    </source>
</reference>
<dbReference type="EMBL" id="CP043504">
    <property type="protein sequence ID" value="QEO10716.1"/>
    <property type="molecule type" value="Genomic_DNA"/>
</dbReference>
<evidence type="ECO:0000256" key="5">
    <source>
        <dbReference type="ARBA" id="ARBA00022989"/>
    </source>
</evidence>
<feature type="transmembrane region" description="Helical" evidence="7">
    <location>
        <begin position="162"/>
        <end position="182"/>
    </location>
</feature>
<feature type="transmembrane region" description="Helical" evidence="7">
    <location>
        <begin position="128"/>
        <end position="150"/>
    </location>
</feature>
<feature type="transmembrane region" description="Helical" evidence="7">
    <location>
        <begin position="91"/>
        <end position="116"/>
    </location>
</feature>
<organism evidence="9 10">
    <name type="scientific">Protaetiibacter larvae</name>
    <dbReference type="NCBI Taxonomy" id="2592654"/>
    <lineage>
        <taxon>Bacteria</taxon>
        <taxon>Bacillati</taxon>
        <taxon>Actinomycetota</taxon>
        <taxon>Actinomycetes</taxon>
        <taxon>Micrococcales</taxon>
        <taxon>Microbacteriaceae</taxon>
        <taxon>Protaetiibacter</taxon>
    </lineage>
</organism>
<keyword evidence="4 7" id="KW-0812">Transmembrane</keyword>
<dbReference type="SUPFAM" id="SSF161098">
    <property type="entry name" value="MetI-like"/>
    <property type="match status" value="1"/>
</dbReference>
<evidence type="ECO:0000256" key="2">
    <source>
        <dbReference type="ARBA" id="ARBA00022448"/>
    </source>
</evidence>
<feature type="transmembrane region" description="Helical" evidence="7">
    <location>
        <begin position="203"/>
        <end position="228"/>
    </location>
</feature>
<accession>A0A5C1YA56</accession>
<feature type="transmembrane region" description="Helical" evidence="7">
    <location>
        <begin position="32"/>
        <end position="53"/>
    </location>
</feature>
<dbReference type="PROSITE" id="PS50928">
    <property type="entry name" value="ABC_TM1"/>
    <property type="match status" value="1"/>
</dbReference>
<dbReference type="AlphaFoldDB" id="A0A5C1YA56"/>
<dbReference type="PANTHER" id="PTHR43744">
    <property type="entry name" value="ABC TRANSPORTER PERMEASE PROTEIN MG189-RELATED-RELATED"/>
    <property type="match status" value="1"/>
</dbReference>
<evidence type="ECO:0000256" key="3">
    <source>
        <dbReference type="ARBA" id="ARBA00022475"/>
    </source>
</evidence>
<dbReference type="PANTHER" id="PTHR43744:SF12">
    <property type="entry name" value="ABC TRANSPORTER PERMEASE PROTEIN MG189-RELATED"/>
    <property type="match status" value="1"/>
</dbReference>
<evidence type="ECO:0000256" key="7">
    <source>
        <dbReference type="RuleBase" id="RU363032"/>
    </source>
</evidence>
<name>A0A5C1YA56_9MICO</name>